<evidence type="ECO:0000256" key="6">
    <source>
        <dbReference type="ARBA" id="ARBA00022840"/>
    </source>
</evidence>
<dbReference type="PROSITE" id="PS00108">
    <property type="entry name" value="PROTEIN_KINASE_ST"/>
    <property type="match status" value="1"/>
</dbReference>
<evidence type="ECO:0000256" key="4">
    <source>
        <dbReference type="ARBA" id="ARBA00022741"/>
    </source>
</evidence>
<dbReference type="InterPro" id="IPR053235">
    <property type="entry name" value="Ser_Thr_kinase"/>
</dbReference>
<evidence type="ECO:0000313" key="12">
    <source>
        <dbReference type="EMBL" id="KAF5835473.1"/>
    </source>
</evidence>
<dbReference type="EMBL" id="MU069703">
    <property type="protein sequence ID" value="KAF5835473.1"/>
    <property type="molecule type" value="Genomic_DNA"/>
</dbReference>
<evidence type="ECO:0000256" key="3">
    <source>
        <dbReference type="ARBA" id="ARBA00022679"/>
    </source>
</evidence>
<feature type="domain" description="Protein kinase" evidence="11">
    <location>
        <begin position="19"/>
        <end position="277"/>
    </location>
</feature>
<dbReference type="SMART" id="SM00220">
    <property type="entry name" value="S_TKc"/>
    <property type="match status" value="1"/>
</dbReference>
<evidence type="ECO:0000256" key="5">
    <source>
        <dbReference type="ARBA" id="ARBA00022777"/>
    </source>
</evidence>
<evidence type="ECO:0000256" key="10">
    <source>
        <dbReference type="RuleBase" id="RU000304"/>
    </source>
</evidence>
<proteinExistence type="inferred from homology"/>
<dbReference type="InterPro" id="IPR017441">
    <property type="entry name" value="Protein_kinase_ATP_BS"/>
</dbReference>
<dbReference type="PROSITE" id="PS00107">
    <property type="entry name" value="PROTEIN_KINASE_ATP"/>
    <property type="match status" value="1"/>
</dbReference>
<reference evidence="12" key="1">
    <citation type="submission" date="2017-08" db="EMBL/GenBank/DDBJ databases">
        <authorList>
            <person name="Polle J.E."/>
            <person name="Barry K."/>
            <person name="Cushman J."/>
            <person name="Schmutz J."/>
            <person name="Tran D."/>
            <person name="Hathwaick L.T."/>
            <person name="Yim W.C."/>
            <person name="Jenkins J."/>
            <person name="Mckie-Krisberg Z.M."/>
            <person name="Prochnik S."/>
            <person name="Lindquist E."/>
            <person name="Dockter R.B."/>
            <person name="Adam C."/>
            <person name="Molina H."/>
            <person name="Bunkerborg J."/>
            <person name="Jin E."/>
            <person name="Buchheim M."/>
            <person name="Magnuson J."/>
        </authorList>
    </citation>
    <scope>NUCLEOTIDE SEQUENCE</scope>
    <source>
        <strain evidence="12">CCAP 19/18</strain>
    </source>
</reference>
<comment type="catalytic activity">
    <reaction evidence="8">
        <text>L-seryl-[protein] + ATP = O-phospho-L-seryl-[protein] + ADP + H(+)</text>
        <dbReference type="Rhea" id="RHEA:17989"/>
        <dbReference type="Rhea" id="RHEA-COMP:9863"/>
        <dbReference type="Rhea" id="RHEA-COMP:11604"/>
        <dbReference type="ChEBI" id="CHEBI:15378"/>
        <dbReference type="ChEBI" id="CHEBI:29999"/>
        <dbReference type="ChEBI" id="CHEBI:30616"/>
        <dbReference type="ChEBI" id="CHEBI:83421"/>
        <dbReference type="ChEBI" id="CHEBI:456216"/>
        <dbReference type="EC" id="2.7.11.1"/>
    </reaction>
</comment>
<accession>A0ABQ7GLI0</accession>
<comment type="caution">
    <text evidence="12">The sequence shown here is derived from an EMBL/GenBank/DDBJ whole genome shotgun (WGS) entry which is preliminary data.</text>
</comment>
<sequence length="277" mass="30451">MAQGNQAEPVQKAHLSSRFMLGEELGRGAFGQVYKGIDLKSGDTVAIKQIALAGISSSSLQGVMGEIELLKTLNHKNIVKYVGSFKTRTHLYIILEYMENGALSAIIKPNRFGVFPETLIAVYIAQVLQGLQYLHDQGVVHRDIKGANILTTKEGLVKLADFGVATKLGELEEHRSELHQHVVGTPYWMAPEVIEMTQVTPASDIWSVGCLIVELLTGVPPYYDLQPMSALFRIVQDDHPPLPENITPLMQDFLMSCFQKVKVHSAPAFCAACFASS</sequence>
<keyword evidence="6 9" id="KW-0067">ATP-binding</keyword>
<dbReference type="Pfam" id="PF00069">
    <property type="entry name" value="Pkinase"/>
    <property type="match status" value="1"/>
</dbReference>
<keyword evidence="2 10" id="KW-0723">Serine/threonine-protein kinase</keyword>
<dbReference type="PIRSF" id="PIRSF000654">
    <property type="entry name" value="Integrin-linked_kinase"/>
    <property type="match status" value="1"/>
</dbReference>
<name>A0ABQ7GLI0_DUNSA</name>
<dbReference type="PROSITE" id="PS50011">
    <property type="entry name" value="PROTEIN_KINASE_DOM"/>
    <property type="match status" value="1"/>
</dbReference>
<dbReference type="PANTHER" id="PTHR24361:SF433">
    <property type="entry name" value="PROTEIN KINASE DOMAIN-CONTAINING PROTEIN"/>
    <property type="match status" value="1"/>
</dbReference>
<comment type="similarity">
    <text evidence="10">Belongs to the protein kinase superfamily.</text>
</comment>
<evidence type="ECO:0000259" key="11">
    <source>
        <dbReference type="PROSITE" id="PS50011"/>
    </source>
</evidence>
<keyword evidence="4 9" id="KW-0547">Nucleotide-binding</keyword>
<evidence type="ECO:0000256" key="1">
    <source>
        <dbReference type="ARBA" id="ARBA00012513"/>
    </source>
</evidence>
<feature type="binding site" evidence="9">
    <location>
        <position position="48"/>
    </location>
    <ligand>
        <name>ATP</name>
        <dbReference type="ChEBI" id="CHEBI:30616"/>
    </ligand>
</feature>
<keyword evidence="3" id="KW-0808">Transferase</keyword>
<organism evidence="12 13">
    <name type="scientific">Dunaliella salina</name>
    <name type="common">Green alga</name>
    <name type="synonym">Protococcus salinus</name>
    <dbReference type="NCBI Taxonomy" id="3046"/>
    <lineage>
        <taxon>Eukaryota</taxon>
        <taxon>Viridiplantae</taxon>
        <taxon>Chlorophyta</taxon>
        <taxon>core chlorophytes</taxon>
        <taxon>Chlorophyceae</taxon>
        <taxon>CS clade</taxon>
        <taxon>Chlamydomonadales</taxon>
        <taxon>Dunaliellaceae</taxon>
        <taxon>Dunaliella</taxon>
    </lineage>
</organism>
<evidence type="ECO:0000256" key="2">
    <source>
        <dbReference type="ARBA" id="ARBA00022527"/>
    </source>
</evidence>
<dbReference type="InterPro" id="IPR001245">
    <property type="entry name" value="Ser-Thr/Tyr_kinase_cat_dom"/>
</dbReference>
<evidence type="ECO:0000256" key="7">
    <source>
        <dbReference type="ARBA" id="ARBA00047899"/>
    </source>
</evidence>
<evidence type="ECO:0000256" key="8">
    <source>
        <dbReference type="ARBA" id="ARBA00048679"/>
    </source>
</evidence>
<gene>
    <name evidence="12" type="ORF">DUNSADRAFT_7313</name>
</gene>
<keyword evidence="13" id="KW-1185">Reference proteome</keyword>
<dbReference type="CDD" id="cd06627">
    <property type="entry name" value="STKc_Cdc7_like"/>
    <property type="match status" value="1"/>
</dbReference>
<dbReference type="InterPro" id="IPR008271">
    <property type="entry name" value="Ser/Thr_kinase_AS"/>
</dbReference>
<dbReference type="InterPro" id="IPR011009">
    <property type="entry name" value="Kinase-like_dom_sf"/>
</dbReference>
<evidence type="ECO:0000256" key="9">
    <source>
        <dbReference type="PROSITE-ProRule" id="PRU10141"/>
    </source>
</evidence>
<keyword evidence="5" id="KW-0418">Kinase</keyword>
<dbReference type="EC" id="2.7.11.1" evidence="1"/>
<dbReference type="PANTHER" id="PTHR24361">
    <property type="entry name" value="MITOGEN-ACTIVATED KINASE KINASE KINASE"/>
    <property type="match status" value="1"/>
</dbReference>
<dbReference type="Gene3D" id="1.10.510.10">
    <property type="entry name" value="Transferase(Phosphotransferase) domain 1"/>
    <property type="match status" value="1"/>
</dbReference>
<dbReference type="Proteomes" id="UP000815325">
    <property type="component" value="Unassembled WGS sequence"/>
</dbReference>
<dbReference type="SUPFAM" id="SSF56112">
    <property type="entry name" value="Protein kinase-like (PK-like)"/>
    <property type="match status" value="1"/>
</dbReference>
<dbReference type="InterPro" id="IPR000719">
    <property type="entry name" value="Prot_kinase_dom"/>
</dbReference>
<protein>
    <recommendedName>
        <fullName evidence="1">non-specific serine/threonine protein kinase</fullName>
        <ecNumber evidence="1">2.7.11.1</ecNumber>
    </recommendedName>
</protein>
<dbReference type="PRINTS" id="PR00109">
    <property type="entry name" value="TYRKINASE"/>
</dbReference>
<evidence type="ECO:0000313" key="13">
    <source>
        <dbReference type="Proteomes" id="UP000815325"/>
    </source>
</evidence>
<comment type="catalytic activity">
    <reaction evidence="7">
        <text>L-threonyl-[protein] + ATP = O-phospho-L-threonyl-[protein] + ADP + H(+)</text>
        <dbReference type="Rhea" id="RHEA:46608"/>
        <dbReference type="Rhea" id="RHEA-COMP:11060"/>
        <dbReference type="Rhea" id="RHEA-COMP:11605"/>
        <dbReference type="ChEBI" id="CHEBI:15378"/>
        <dbReference type="ChEBI" id="CHEBI:30013"/>
        <dbReference type="ChEBI" id="CHEBI:30616"/>
        <dbReference type="ChEBI" id="CHEBI:61977"/>
        <dbReference type="ChEBI" id="CHEBI:456216"/>
        <dbReference type="EC" id="2.7.11.1"/>
    </reaction>
</comment>